<dbReference type="PRINTS" id="PR00987">
    <property type="entry name" value="TRNASYNTHGLU"/>
</dbReference>
<comment type="function">
    <text evidence="10">Catalyzes the attachment of glutamate to tRNA(Glu) in a two-step reaction: glutamate is first activated by ATP to form Glu-AMP and then transferred to the acceptor end of tRNA(Glu).</text>
</comment>
<evidence type="ECO:0000259" key="11">
    <source>
        <dbReference type="Pfam" id="PF00749"/>
    </source>
</evidence>
<dbReference type="InterPro" id="IPR011035">
    <property type="entry name" value="Ribosomal_bL25/Gln-tRNA_synth"/>
</dbReference>
<dbReference type="InterPro" id="IPR020058">
    <property type="entry name" value="Glu/Gln-tRNA-synth_Ib_cat-dom"/>
</dbReference>
<keyword evidence="8 10" id="KW-0030">Aminoacyl-tRNA synthetase</keyword>
<keyword evidence="14" id="KW-1185">Reference proteome</keyword>
<evidence type="ECO:0000256" key="10">
    <source>
        <dbReference type="HAMAP-Rule" id="MF_02076"/>
    </source>
</evidence>
<dbReference type="GO" id="GO:0005829">
    <property type="term" value="C:cytosol"/>
    <property type="evidence" value="ECO:0007669"/>
    <property type="project" value="TreeGrafter"/>
</dbReference>
<evidence type="ECO:0000256" key="2">
    <source>
        <dbReference type="ARBA" id="ARBA00008927"/>
    </source>
</evidence>
<organism evidence="13 14">
    <name type="scientific">Acidiplasma cupricumulans</name>
    <dbReference type="NCBI Taxonomy" id="312540"/>
    <lineage>
        <taxon>Archaea</taxon>
        <taxon>Methanobacteriati</taxon>
        <taxon>Thermoplasmatota</taxon>
        <taxon>Thermoplasmata</taxon>
        <taxon>Thermoplasmatales</taxon>
        <taxon>Ferroplasmaceae</taxon>
        <taxon>Acidiplasma</taxon>
    </lineage>
</organism>
<dbReference type="SUPFAM" id="SSF52374">
    <property type="entry name" value="Nucleotidylyl transferase"/>
    <property type="match status" value="1"/>
</dbReference>
<dbReference type="HAMAP" id="MF_02076">
    <property type="entry name" value="Glu_tRNA_synth_type2"/>
    <property type="match status" value="1"/>
</dbReference>
<dbReference type="InterPro" id="IPR004526">
    <property type="entry name" value="Glu-tRNA-synth_arc/euk"/>
</dbReference>
<dbReference type="SUPFAM" id="SSF50715">
    <property type="entry name" value="Ribosomal protein L25-like"/>
    <property type="match status" value="1"/>
</dbReference>
<evidence type="ECO:0000256" key="8">
    <source>
        <dbReference type="ARBA" id="ARBA00023146"/>
    </source>
</evidence>
<dbReference type="GO" id="GO:0004818">
    <property type="term" value="F:glutamate-tRNA ligase activity"/>
    <property type="evidence" value="ECO:0007669"/>
    <property type="project" value="UniProtKB-UniRule"/>
</dbReference>
<feature type="short sequence motif" description="'HIGH' region" evidence="10">
    <location>
        <begin position="104"/>
        <end position="114"/>
    </location>
</feature>
<name>A0A0Q0S145_9ARCH</name>
<gene>
    <name evidence="10" type="primary">gltX</name>
    <name evidence="13" type="ORF">AOG55_03130</name>
</gene>
<feature type="domain" description="Glutamyl/glutaminyl-tRNA synthetase class Ib catalytic" evidence="11">
    <location>
        <begin position="98"/>
        <end position="399"/>
    </location>
</feature>
<dbReference type="GO" id="GO:0005524">
    <property type="term" value="F:ATP binding"/>
    <property type="evidence" value="ECO:0007669"/>
    <property type="project" value="UniProtKB-UniRule"/>
</dbReference>
<dbReference type="GO" id="GO:0006424">
    <property type="term" value="P:glutamyl-tRNA aminoacylation"/>
    <property type="evidence" value="ECO:0007669"/>
    <property type="project" value="UniProtKB-UniRule"/>
</dbReference>
<dbReference type="Proteomes" id="UP000050301">
    <property type="component" value="Unassembled WGS sequence"/>
</dbReference>
<dbReference type="PROSITE" id="PS00178">
    <property type="entry name" value="AA_TRNA_LIGASE_I"/>
    <property type="match status" value="1"/>
</dbReference>
<proteinExistence type="inferred from homology"/>
<accession>A0A0Q0S145</accession>
<sequence>MAIMDQEIRRQAIKNAYLHDGRADVSSVVSKLISENPEIKKNIKNLIPDVKKMVDEINSLGREKIDEIVANEYPEFLIKEKREEKHELPELRNVHGRVVMRMAPSPSGPLHIGHSRMAILNDEYVKRYGGELILRIEDTNPDNIDPDAYQLIPEDLKWLGVNVTKSVIQSSRMEIYYRYARDMIKSGHLYVIERDQKYFHDMKMKSLAVPERNASPEENEEKFDRLLNNYYDEGQAAVVMKTDLNHPNESIRDWIAFRINKTPHPLTGDRYVLYPTMNFSVSIDDHLLGLTHVIRGIDHLVNTEKQRYVFRANNWKEPEYYHYGFIKIPDSVLKTSTIKEGIRTGRYTGWDDVRLGTLMALRKRGYSPETFRRYWIMSGMRESNAVFSWEIFDSIDREIIDYKSMRFFFVNNPVKINLENNIDLKSHVPYHPERPDLGFREYDFQVNSDIYIDENDLNSIDEGEYIRLKDLCMAKKVGGKISYVQDDGRRKLRVIHWCPVNSIDFKVYRPDGTVDSGKLEPLAESLNGVAQMERYGYINKSGCTGYYLHR</sequence>
<dbReference type="FunCoup" id="A0A0Q0S145">
    <property type="interactions" value="314"/>
</dbReference>
<dbReference type="InterPro" id="IPR014729">
    <property type="entry name" value="Rossmann-like_a/b/a_fold"/>
</dbReference>
<reference evidence="13 14" key="1">
    <citation type="submission" date="2015-09" db="EMBL/GenBank/DDBJ databases">
        <title>Heavy metals and arsenic resistance mechanisms in polyextremophilic archaea of the family Ferroplasmaceae.</title>
        <authorList>
            <person name="Bulaev A.G."/>
            <person name="Kanygina A.V."/>
        </authorList>
    </citation>
    <scope>NUCLEOTIDE SEQUENCE [LARGE SCALE GENOMIC DNA]</scope>
    <source>
        <strain evidence="13 14">BH2</strain>
    </source>
</reference>
<dbReference type="NCBIfam" id="TIGR00463">
    <property type="entry name" value="gltX_arch"/>
    <property type="match status" value="1"/>
</dbReference>
<evidence type="ECO:0000259" key="12">
    <source>
        <dbReference type="Pfam" id="PF03950"/>
    </source>
</evidence>
<dbReference type="Gene3D" id="3.40.50.620">
    <property type="entry name" value="HUPs"/>
    <property type="match status" value="1"/>
</dbReference>
<comment type="caution">
    <text evidence="13">The sequence shown here is derived from an EMBL/GenBank/DDBJ whole genome shotgun (WGS) entry which is preliminary data.</text>
</comment>
<evidence type="ECO:0000256" key="1">
    <source>
        <dbReference type="ARBA" id="ARBA00004496"/>
    </source>
</evidence>
<dbReference type="GO" id="GO:0043604">
    <property type="term" value="P:amide biosynthetic process"/>
    <property type="evidence" value="ECO:0007669"/>
    <property type="project" value="TreeGrafter"/>
</dbReference>
<keyword evidence="6 10" id="KW-0067">ATP-binding</keyword>
<dbReference type="NCBIfam" id="NF003169">
    <property type="entry name" value="PRK04156.1"/>
    <property type="match status" value="1"/>
</dbReference>
<comment type="subcellular location">
    <subcellularLocation>
        <location evidence="1 10">Cytoplasm</location>
    </subcellularLocation>
</comment>
<dbReference type="InterPro" id="IPR001412">
    <property type="entry name" value="aa-tRNA-synth_I_CS"/>
</dbReference>
<dbReference type="EC" id="6.1.1.17" evidence="10"/>
<dbReference type="InterPro" id="IPR050132">
    <property type="entry name" value="Gln/Glu-tRNA_Ligase"/>
</dbReference>
<dbReference type="InterPro" id="IPR000924">
    <property type="entry name" value="Glu/Gln-tRNA-synth"/>
</dbReference>
<dbReference type="AlphaFoldDB" id="A0A0Q0S145"/>
<keyword evidence="3 10" id="KW-0963">Cytoplasm</keyword>
<dbReference type="GO" id="GO:0032991">
    <property type="term" value="C:protein-containing complex"/>
    <property type="evidence" value="ECO:0007669"/>
    <property type="project" value="UniProtKB-ARBA"/>
</dbReference>
<evidence type="ECO:0000256" key="9">
    <source>
        <dbReference type="ARBA" id="ARBA00048351"/>
    </source>
</evidence>
<dbReference type="EMBL" id="LKBH01000006">
    <property type="protein sequence ID" value="KQB36798.1"/>
    <property type="molecule type" value="Genomic_DNA"/>
</dbReference>
<keyword evidence="5 10" id="KW-0547">Nucleotide-binding</keyword>
<feature type="domain" description="Glutamyl/glutaminyl-tRNA synthetase class Ib anti-codon binding" evidence="12">
    <location>
        <begin position="405"/>
        <end position="476"/>
    </location>
</feature>
<comment type="similarity">
    <text evidence="2 10">Belongs to the class-I aminoacyl-tRNA synthetase family. Glutamate--tRNA ligase type 2 subfamily.</text>
</comment>
<dbReference type="InParanoid" id="A0A0Q0S145"/>
<evidence type="ECO:0000313" key="14">
    <source>
        <dbReference type="Proteomes" id="UP000050301"/>
    </source>
</evidence>
<evidence type="ECO:0000313" key="13">
    <source>
        <dbReference type="EMBL" id="KQB36798.1"/>
    </source>
</evidence>
<protein>
    <recommendedName>
        <fullName evidence="10">Glutamate--tRNA ligase</fullName>
        <ecNumber evidence="10">6.1.1.17</ecNumber>
    </recommendedName>
    <alternativeName>
        <fullName evidence="10">Glutamyl-tRNA synthetase</fullName>
        <shortName evidence="10">GluRS</shortName>
    </alternativeName>
</protein>
<dbReference type="PANTHER" id="PTHR43097">
    <property type="entry name" value="GLUTAMINE-TRNA LIGASE"/>
    <property type="match status" value="1"/>
</dbReference>
<keyword evidence="4 10" id="KW-0436">Ligase</keyword>
<dbReference type="Pfam" id="PF00749">
    <property type="entry name" value="tRNA-synt_1c"/>
    <property type="match status" value="1"/>
</dbReference>
<dbReference type="Pfam" id="PF03950">
    <property type="entry name" value="tRNA-synt_1c_C"/>
    <property type="match status" value="1"/>
</dbReference>
<dbReference type="PANTHER" id="PTHR43097:SF5">
    <property type="entry name" value="GLUTAMATE--TRNA LIGASE"/>
    <property type="match status" value="1"/>
</dbReference>
<dbReference type="Gene3D" id="2.40.240.10">
    <property type="entry name" value="Ribosomal Protein L25, Chain P"/>
    <property type="match status" value="1"/>
</dbReference>
<keyword evidence="7 10" id="KW-0648">Protein biosynthesis</keyword>
<dbReference type="InterPro" id="IPR020056">
    <property type="entry name" value="Rbsml_bL25/Gln-tRNA_synth_N"/>
</dbReference>
<evidence type="ECO:0000256" key="4">
    <source>
        <dbReference type="ARBA" id="ARBA00022598"/>
    </source>
</evidence>
<evidence type="ECO:0000256" key="3">
    <source>
        <dbReference type="ARBA" id="ARBA00022490"/>
    </source>
</evidence>
<comment type="catalytic activity">
    <reaction evidence="9 10">
        <text>tRNA(Glu) + L-glutamate + ATP = L-glutamyl-tRNA(Glu) + AMP + diphosphate</text>
        <dbReference type="Rhea" id="RHEA:23540"/>
        <dbReference type="Rhea" id="RHEA-COMP:9663"/>
        <dbReference type="Rhea" id="RHEA-COMP:9680"/>
        <dbReference type="ChEBI" id="CHEBI:29985"/>
        <dbReference type="ChEBI" id="CHEBI:30616"/>
        <dbReference type="ChEBI" id="CHEBI:33019"/>
        <dbReference type="ChEBI" id="CHEBI:78442"/>
        <dbReference type="ChEBI" id="CHEBI:78520"/>
        <dbReference type="ChEBI" id="CHEBI:456215"/>
        <dbReference type="EC" id="6.1.1.17"/>
    </reaction>
</comment>
<evidence type="ECO:0000256" key="6">
    <source>
        <dbReference type="ARBA" id="ARBA00022840"/>
    </source>
</evidence>
<dbReference type="InterPro" id="IPR020059">
    <property type="entry name" value="Glu/Gln-tRNA-synth_Ib_codon-bd"/>
</dbReference>
<evidence type="ECO:0000256" key="5">
    <source>
        <dbReference type="ARBA" id="ARBA00022741"/>
    </source>
</evidence>
<evidence type="ECO:0000256" key="7">
    <source>
        <dbReference type="ARBA" id="ARBA00022917"/>
    </source>
</evidence>